<protein>
    <submittedName>
        <fullName evidence="1">Uncharacterized protein</fullName>
    </submittedName>
</protein>
<keyword evidence="2" id="KW-1185">Reference proteome</keyword>
<dbReference type="Proteomes" id="UP000280842">
    <property type="component" value="Unassembled WGS sequence"/>
</dbReference>
<accession>A0A3M0BMW5</accession>
<dbReference type="PANTHER" id="PTHR42194:SF1">
    <property type="entry name" value="UPF0276 PROTEIN HI_1600"/>
    <property type="match status" value="1"/>
</dbReference>
<gene>
    <name evidence="1" type="ORF">CLV39_0443</name>
</gene>
<dbReference type="InterPro" id="IPR036237">
    <property type="entry name" value="Xyl_isomerase-like_sf"/>
</dbReference>
<reference evidence="1 2" key="1">
    <citation type="submission" date="2018-10" db="EMBL/GenBank/DDBJ databases">
        <title>Genomic Encyclopedia of Archaeal and Bacterial Type Strains, Phase II (KMG-II): from individual species to whole genera.</title>
        <authorList>
            <person name="Goeker M."/>
        </authorList>
    </citation>
    <scope>NUCLEOTIDE SEQUENCE [LARGE SCALE GENOMIC DNA]</scope>
    <source>
        <strain evidence="1 2">VM1</strain>
    </source>
</reference>
<evidence type="ECO:0000313" key="2">
    <source>
        <dbReference type="Proteomes" id="UP000280842"/>
    </source>
</evidence>
<comment type="caution">
    <text evidence="1">The sequence shown here is derived from an EMBL/GenBank/DDBJ whole genome shotgun (WGS) entry which is preliminary data.</text>
</comment>
<dbReference type="AlphaFoldDB" id="A0A3M0BMW5"/>
<dbReference type="Pfam" id="PF05114">
    <property type="entry name" value="MbnB_TglH_ChrH"/>
    <property type="match status" value="1"/>
</dbReference>
<sequence length="280" mass="33208">MWPMWSNEIIKGAGLGLRTAFIEEIYDYNLKPNWFEVAPENWIKKGGYLKKLFEKIRQDFPFICHGLSLSIGSPDPINFSFLKELKDFLDYYEIKLYSEHLSFSYFKGSNTYDLLPLPFTKEVADNIIEKLKIVQDFLNRQIAIENASIYLILEKEMEEYEFIQYIIENANCKLLLDINNVYVNSVNHGFNPYDFIDKINPEWVMYYHIAGHDRIEENLIIDTHGQNVIDEVYDLLRYTLETIGNKPVLLERDNNIPPYKELLKEYKKVKDIVENEKKFV</sequence>
<proteinExistence type="predicted"/>
<name>A0A3M0BMW5_9AQUI</name>
<dbReference type="EMBL" id="REFO01000010">
    <property type="protein sequence ID" value="RMA97814.1"/>
    <property type="molecule type" value="Genomic_DNA"/>
</dbReference>
<evidence type="ECO:0000313" key="1">
    <source>
        <dbReference type="EMBL" id="RMA97814.1"/>
    </source>
</evidence>
<dbReference type="SUPFAM" id="SSF51658">
    <property type="entry name" value="Xylose isomerase-like"/>
    <property type="match status" value="1"/>
</dbReference>
<organism evidence="1 2">
    <name type="scientific">Hydrogenothermus marinus</name>
    <dbReference type="NCBI Taxonomy" id="133270"/>
    <lineage>
        <taxon>Bacteria</taxon>
        <taxon>Pseudomonadati</taxon>
        <taxon>Aquificota</taxon>
        <taxon>Aquificia</taxon>
        <taxon>Aquificales</taxon>
        <taxon>Hydrogenothermaceae</taxon>
        <taxon>Hydrogenothermus</taxon>
    </lineage>
</organism>
<dbReference type="NCBIfam" id="NF003818">
    <property type="entry name" value="PRK05409.1"/>
    <property type="match status" value="1"/>
</dbReference>
<dbReference type="InterPro" id="IPR007801">
    <property type="entry name" value="MbnB/TglH/ChrH"/>
</dbReference>
<dbReference type="Gene3D" id="3.20.20.150">
    <property type="entry name" value="Divalent-metal-dependent TIM barrel enzymes"/>
    <property type="match status" value="1"/>
</dbReference>
<dbReference type="PANTHER" id="PTHR42194">
    <property type="entry name" value="UPF0276 PROTEIN HI_1600"/>
    <property type="match status" value="1"/>
</dbReference>